<organism evidence="1 2">
    <name type="scientific">Riemerella anatipestifer</name>
    <name type="common">Moraxella anatipestifer</name>
    <dbReference type="NCBI Taxonomy" id="34085"/>
    <lineage>
        <taxon>Bacteria</taxon>
        <taxon>Pseudomonadati</taxon>
        <taxon>Bacteroidota</taxon>
        <taxon>Flavobacteriia</taxon>
        <taxon>Flavobacteriales</taxon>
        <taxon>Weeksellaceae</taxon>
        <taxon>Riemerella</taxon>
    </lineage>
</organism>
<dbReference type="Proteomes" id="UP000189883">
    <property type="component" value="Chromosome"/>
</dbReference>
<evidence type="ECO:0000313" key="1">
    <source>
        <dbReference type="EMBL" id="AQY20977.1"/>
    </source>
</evidence>
<dbReference type="AlphaFoldDB" id="A0A1S7DPD1"/>
<proteinExistence type="predicted"/>
<dbReference type="EMBL" id="CP011859">
    <property type="protein sequence ID" value="AQY20977.1"/>
    <property type="molecule type" value="Genomic_DNA"/>
</dbReference>
<accession>A0A1S7DPD1</accession>
<dbReference type="RefSeq" id="WP_154021906.1">
    <property type="nucleotide sequence ID" value="NZ_CP011859.1"/>
</dbReference>
<sequence>MNKRKIKFLAIIGLVFCFVVRFFCGVYEHDEFAENYYFIKHKPTWKWRFYSPRGMSDLELNQMTNEQKYEQKMFDEYVENRIKR</sequence>
<gene>
    <name evidence="1" type="ORF">AB406_0011</name>
</gene>
<name>A0A1S7DPD1_RIEAN</name>
<reference evidence="1 2" key="1">
    <citation type="submission" date="2015-06" db="EMBL/GenBank/DDBJ databases">
        <title>R. anatipestifer strain HXb2 is the most virulent strain so far, and the genome sequence would help us uncover the pathogenesis.</title>
        <authorList>
            <person name="Hu Q."/>
            <person name="Qi J."/>
            <person name="Bo H."/>
            <person name="Liu G."/>
            <person name="Tao M."/>
            <person name="Ding Y."/>
            <person name="Xue Y."/>
        </authorList>
    </citation>
    <scope>NUCLEOTIDE SEQUENCE [LARGE SCALE GENOMIC DNA]</scope>
    <source>
        <strain evidence="1 2">HXb2</strain>
    </source>
</reference>
<protein>
    <submittedName>
        <fullName evidence="1">Uncharacterized protein</fullName>
    </submittedName>
</protein>
<evidence type="ECO:0000313" key="2">
    <source>
        <dbReference type="Proteomes" id="UP000189883"/>
    </source>
</evidence>